<evidence type="ECO:0000256" key="4">
    <source>
        <dbReference type="ARBA" id="ARBA00022723"/>
    </source>
</evidence>
<reference evidence="8" key="1">
    <citation type="submission" date="2019-03" db="EMBL/GenBank/DDBJ databases">
        <title>Single cell metagenomics reveals metabolic interactions within the superorganism composed of flagellate Streblomastix strix and complex community of Bacteroidetes bacteria on its surface.</title>
        <authorList>
            <person name="Treitli S.C."/>
            <person name="Kolisko M."/>
            <person name="Husnik F."/>
            <person name="Keeling P."/>
            <person name="Hampl V."/>
        </authorList>
    </citation>
    <scope>NUCLEOTIDE SEQUENCE</scope>
    <source>
        <strain evidence="8">STM</strain>
    </source>
</reference>
<protein>
    <submittedName>
        <fullName evidence="8">Endoribonuclease YbeY</fullName>
        <ecNumber evidence="8">3.1.-.-</ecNumber>
    </submittedName>
</protein>
<comment type="similarity">
    <text evidence="2">Belongs to the endoribonuclease YbeY family.</text>
</comment>
<dbReference type="GO" id="GO:0004519">
    <property type="term" value="F:endonuclease activity"/>
    <property type="evidence" value="ECO:0007669"/>
    <property type="project" value="UniProtKB-KW"/>
</dbReference>
<gene>
    <name evidence="8" type="ORF">EZS27_025368</name>
</gene>
<dbReference type="InterPro" id="IPR002036">
    <property type="entry name" value="YbeY"/>
</dbReference>
<evidence type="ECO:0000256" key="3">
    <source>
        <dbReference type="ARBA" id="ARBA00022722"/>
    </source>
</evidence>
<evidence type="ECO:0000256" key="2">
    <source>
        <dbReference type="ARBA" id="ARBA00010875"/>
    </source>
</evidence>
<keyword evidence="7" id="KW-0862">Zinc</keyword>
<dbReference type="Gene3D" id="3.40.390.30">
    <property type="entry name" value="Metalloproteases ('zincins'), catalytic domain"/>
    <property type="match status" value="1"/>
</dbReference>
<keyword evidence="4" id="KW-0479">Metal-binding</keyword>
<evidence type="ECO:0000256" key="1">
    <source>
        <dbReference type="ARBA" id="ARBA00001947"/>
    </source>
</evidence>
<keyword evidence="6 8" id="KW-0378">Hydrolase</keyword>
<dbReference type="GO" id="GO:0006364">
    <property type="term" value="P:rRNA processing"/>
    <property type="evidence" value="ECO:0007669"/>
    <property type="project" value="InterPro"/>
</dbReference>
<dbReference type="SUPFAM" id="SSF55486">
    <property type="entry name" value="Metalloproteases ('zincins'), catalytic domain"/>
    <property type="match status" value="1"/>
</dbReference>
<evidence type="ECO:0000256" key="7">
    <source>
        <dbReference type="ARBA" id="ARBA00022833"/>
    </source>
</evidence>
<comment type="caution">
    <text evidence="8">The sequence shown here is derived from an EMBL/GenBank/DDBJ whole genome shotgun (WGS) entry which is preliminary data.</text>
</comment>
<dbReference type="AlphaFoldDB" id="A0A5J4QYB8"/>
<dbReference type="GO" id="GO:0046872">
    <property type="term" value="F:metal ion binding"/>
    <property type="evidence" value="ECO:0007669"/>
    <property type="project" value="UniProtKB-KW"/>
</dbReference>
<dbReference type="EC" id="3.1.-.-" evidence="8"/>
<organism evidence="8">
    <name type="scientific">termite gut metagenome</name>
    <dbReference type="NCBI Taxonomy" id="433724"/>
    <lineage>
        <taxon>unclassified sequences</taxon>
        <taxon>metagenomes</taxon>
        <taxon>organismal metagenomes</taxon>
    </lineage>
</organism>
<keyword evidence="5" id="KW-0255">Endonuclease</keyword>
<dbReference type="Pfam" id="PF02130">
    <property type="entry name" value="YbeY"/>
    <property type="match status" value="1"/>
</dbReference>
<dbReference type="EMBL" id="SNRY01002367">
    <property type="protein sequence ID" value="KAA6325413.1"/>
    <property type="molecule type" value="Genomic_DNA"/>
</dbReference>
<keyword evidence="3" id="KW-0540">Nuclease</keyword>
<dbReference type="PANTHER" id="PTHR46986:SF1">
    <property type="entry name" value="ENDORIBONUCLEASE YBEY, CHLOROPLASTIC"/>
    <property type="match status" value="1"/>
</dbReference>
<name>A0A5J4QYB8_9ZZZZ</name>
<dbReference type="NCBIfam" id="TIGR00043">
    <property type="entry name" value="rRNA maturation RNase YbeY"/>
    <property type="match status" value="1"/>
</dbReference>
<dbReference type="InterPro" id="IPR023091">
    <property type="entry name" value="MetalPrtase_cat_dom_sf_prd"/>
</dbReference>
<dbReference type="GO" id="GO:0004222">
    <property type="term" value="F:metalloendopeptidase activity"/>
    <property type="evidence" value="ECO:0007669"/>
    <property type="project" value="InterPro"/>
</dbReference>
<evidence type="ECO:0000256" key="6">
    <source>
        <dbReference type="ARBA" id="ARBA00022801"/>
    </source>
</evidence>
<accession>A0A5J4QYB8</accession>
<evidence type="ECO:0000313" key="8">
    <source>
        <dbReference type="EMBL" id="KAA6325413.1"/>
    </source>
</evidence>
<proteinExistence type="inferred from homology"/>
<evidence type="ECO:0000256" key="5">
    <source>
        <dbReference type="ARBA" id="ARBA00022759"/>
    </source>
</evidence>
<comment type="cofactor">
    <cofactor evidence="1">
        <name>Zn(2+)</name>
        <dbReference type="ChEBI" id="CHEBI:29105"/>
    </cofactor>
</comment>
<sequence>MAITYQTENIKMPDIQKRAVASWIKTVAGSYGKKVGDIACIFCSDEKILEINRQYLQHDYYTDIITFDYTEGDKISGELFISLDTVQTNAQQYHTAYKDELHRVIIHGILHLCGMNDKVPDEKILMEESENRALTLLQSLF</sequence>
<dbReference type="HAMAP" id="MF_00009">
    <property type="entry name" value="Endoribonucl_YbeY"/>
    <property type="match status" value="1"/>
</dbReference>
<dbReference type="PANTHER" id="PTHR46986">
    <property type="entry name" value="ENDORIBONUCLEASE YBEY, CHLOROPLASTIC"/>
    <property type="match status" value="1"/>
</dbReference>